<accession>A0A1F7FA11</accession>
<dbReference type="Proteomes" id="UP000179243">
    <property type="component" value="Unassembled WGS sequence"/>
</dbReference>
<name>A0A1F7FA11_UNCRA</name>
<evidence type="ECO:0000313" key="6">
    <source>
        <dbReference type="Proteomes" id="UP000179243"/>
    </source>
</evidence>
<evidence type="ECO:0000259" key="4">
    <source>
        <dbReference type="Pfam" id="PF08126"/>
    </source>
</evidence>
<dbReference type="Pfam" id="PF08126">
    <property type="entry name" value="Propeptide_C25"/>
    <property type="match status" value="1"/>
</dbReference>
<evidence type="ECO:0000313" key="5">
    <source>
        <dbReference type="EMBL" id="OGK03438.1"/>
    </source>
</evidence>
<dbReference type="InterPro" id="IPR012600">
    <property type="entry name" value="Propeptide_C25"/>
</dbReference>
<reference evidence="5 6" key="1">
    <citation type="journal article" date="2016" name="Nat. Commun.">
        <title>Thousands of microbial genomes shed light on interconnected biogeochemical processes in an aquifer system.</title>
        <authorList>
            <person name="Anantharaman K."/>
            <person name="Brown C.T."/>
            <person name="Hug L.A."/>
            <person name="Sharon I."/>
            <person name="Castelle C.J."/>
            <person name="Probst A.J."/>
            <person name="Thomas B.C."/>
            <person name="Singh A."/>
            <person name="Wilkins M.J."/>
            <person name="Karaoz U."/>
            <person name="Brodie E.L."/>
            <person name="Williams K.H."/>
            <person name="Hubbard S.S."/>
            <person name="Banfield J.F."/>
        </authorList>
    </citation>
    <scope>NUCLEOTIDE SEQUENCE [LARGE SCALE GENOMIC DNA]</scope>
</reference>
<dbReference type="Gene3D" id="2.60.40.3800">
    <property type="match status" value="1"/>
</dbReference>
<dbReference type="GO" id="GO:0004197">
    <property type="term" value="F:cysteine-type endopeptidase activity"/>
    <property type="evidence" value="ECO:0007669"/>
    <property type="project" value="InterPro"/>
</dbReference>
<dbReference type="Gene3D" id="3.40.50.10390">
    <property type="entry name" value="Gingipain r, domain 1"/>
    <property type="match status" value="1"/>
</dbReference>
<feature type="domain" description="Gingipain propeptide" evidence="4">
    <location>
        <begin position="21"/>
        <end position="206"/>
    </location>
</feature>
<keyword evidence="1 2" id="KW-0732">Signal</keyword>
<dbReference type="EMBL" id="MFYX01000090">
    <property type="protein sequence ID" value="OGK03438.1"/>
    <property type="molecule type" value="Genomic_DNA"/>
</dbReference>
<comment type="caution">
    <text evidence="5">The sequence shown here is derived from an EMBL/GenBank/DDBJ whole genome shotgun (WGS) entry which is preliminary data.</text>
</comment>
<feature type="chain" id="PRO_5009528557" description="Gingipain domain-containing protein" evidence="2">
    <location>
        <begin position="21"/>
        <end position="1382"/>
    </location>
</feature>
<proteinExistence type="predicted"/>
<dbReference type="InterPro" id="IPR001769">
    <property type="entry name" value="Gingipain"/>
</dbReference>
<dbReference type="Gene3D" id="3.40.50.1460">
    <property type="match status" value="1"/>
</dbReference>
<evidence type="ECO:0000256" key="2">
    <source>
        <dbReference type="SAM" id="SignalP"/>
    </source>
</evidence>
<dbReference type="InterPro" id="IPR029031">
    <property type="entry name" value="Gingipain_N_sf"/>
</dbReference>
<feature type="domain" description="Gingipain" evidence="3">
    <location>
        <begin position="622"/>
        <end position="997"/>
    </location>
</feature>
<sequence>MNKAAAGLFLAVIFCTNLQANVTIITDTRDQCVFEVTLPNPRLAIIKTAEGVFTQIVLDGADFRGEEGLPELPLFQYSIGIPAGAYSVSSAANDRVSLPLSSPIIPAPTLSKRENSAMAGYSYAPDKAAYAAAQLPATGIVTSAVNYMGAQRILTIVLWPIRYFPQAHALEINKKIRVTVSFTPRGSYSADPTFEPVLQRSLLNYATAKNFRIRGDLAKTRSLPGDSPFLYNKVLKIRIKSRDEFSTETQGMYKIPAASVENWGMNLSSVDIDDIRMFAPSFFVLNRDCSDSTEANALTEIPIAIVDRNTNGLFDNVDEIRFFGHGGSRFFPNDTSFSFQNHPFDSANYYWLVLDAQTTSAPKRFNTLPALSSVANRRVASFTERLHRENNWSNPSNGTGHYKVFWLWRILPNPGYARPDTTLSPFLFDIAGSNGALSLRTVQADKYSTRVNQALHLGVRLNNIAMTKVSNEWFTFSTLNTDGRDTISIGTDSSEYSDTYVDWYELYYPRKLTAHNASLVFFGKPGPDSTFTYALTGFSDSALCLDVSDPLNPAYVPVAMSNDTLLLKRRGYARSRDSLENRVFCLFDENGLKPITNAQIVTPSLDNIIPRDLRSRNTRLDYLVVTPAAFFEASKRLAKHRASFSGDAVKTAAVVLTEDIYNQFAGGKTDPTAIRNFLFYAKKYWGTTHAVLMGNGHWDFKGYLGITMPNFIPPYESFESFENDLVASPMRRSGGGVTDEFYCGCADSAGLVLNIGRLPVKSVTDAYLMVNKIMNYETENLYDKTWKNRVILLADDDQQLTGPDIINNNTPHIGVTEYVAQLMPASMEKVKVYLQEYPVDPMSREKPECERDLMDEINKGSLAYFFVGHGSFAQLTDEKVFTINRSISRLKNYNKYGLFWAASCNVGEFDNPNDECICQKLMTIDNAGMVASIGASRESQPSPNSSHMREFCRQLFSNSPVGAPLSLGQAMSAAKRYMHSVNRENAQLYNLLGDPAMYLYPRFAQVAVTNAHQYDTLSSLQRLTVTGTVHDLQNIPVEGTIAVQLIAPADTVNITYMRTELLDSTMRIAKDGYQISSNLATVHNNSFSLDFIVPKSIPFLRRGAKLTFFSWYQGKIAETALTNIYFSGSVGSTTDNSGIGPQISVYVSSKKGVGTDFTNPPAGETMVIQKNSIITVVLEDSDGIKTSGAMVNEGVLYEFKGLFDRRRMISLNSFDNTPNKKYFNLNMETELLGITQELAGSEYDFMIMVQDNYDNRSRKTLKARFVDEKTSTLNSGEVFNYPNPFTNETRFIWQTPVESDITIKIFTQAGKLIRVLKSTAVLGPYDQRASSVWNGADEAGNTAARGVYFYAINYKKSETSSESSDTLSSANQTPFIGKMLKY</sequence>
<dbReference type="InterPro" id="IPR029030">
    <property type="entry name" value="Caspase-like_dom_sf"/>
</dbReference>
<evidence type="ECO:0000256" key="1">
    <source>
        <dbReference type="ARBA" id="ARBA00022729"/>
    </source>
</evidence>
<dbReference type="SUPFAM" id="SSF52129">
    <property type="entry name" value="Caspase-like"/>
    <property type="match status" value="1"/>
</dbReference>
<evidence type="ECO:0000259" key="3">
    <source>
        <dbReference type="Pfam" id="PF01364"/>
    </source>
</evidence>
<organism evidence="5 6">
    <name type="scientific">Candidatus Raymondbacteria bacterium RIFOXYD12_FULL_49_13</name>
    <dbReference type="NCBI Taxonomy" id="1817890"/>
    <lineage>
        <taxon>Bacteria</taxon>
        <taxon>Raymondiibacteriota</taxon>
    </lineage>
</organism>
<feature type="signal peptide" evidence="2">
    <location>
        <begin position="1"/>
        <end position="20"/>
    </location>
</feature>
<gene>
    <name evidence="5" type="ORF">A2519_15630</name>
</gene>
<evidence type="ECO:0008006" key="7">
    <source>
        <dbReference type="Google" id="ProtNLM"/>
    </source>
</evidence>
<dbReference type="Pfam" id="PF01364">
    <property type="entry name" value="Peptidase_C25"/>
    <property type="match status" value="1"/>
</dbReference>
<dbReference type="Gene3D" id="2.60.40.4070">
    <property type="match status" value="1"/>
</dbReference>
<protein>
    <recommendedName>
        <fullName evidence="7">Gingipain domain-containing protein</fullName>
    </recommendedName>
</protein>
<dbReference type="InterPro" id="IPR038490">
    <property type="entry name" value="Gingipain_propep_sf"/>
</dbReference>
<dbReference type="GO" id="GO:0006508">
    <property type="term" value="P:proteolysis"/>
    <property type="evidence" value="ECO:0007669"/>
    <property type="project" value="InterPro"/>
</dbReference>